<reference evidence="3" key="1">
    <citation type="submission" date="2017-10" db="EMBL/GenBank/DDBJ databases">
        <title>Rapid genome shrinkage in a self-fertile nematode reveals novel sperm competition proteins.</title>
        <authorList>
            <person name="Yin D."/>
            <person name="Schwarz E.M."/>
            <person name="Thomas C.G."/>
            <person name="Felde R.L."/>
            <person name="Korf I.F."/>
            <person name="Cutter A.D."/>
            <person name="Schartner C.M."/>
            <person name="Ralston E.J."/>
            <person name="Meyer B.J."/>
            <person name="Haag E.S."/>
        </authorList>
    </citation>
    <scope>NUCLEOTIDE SEQUENCE [LARGE SCALE GENOMIC DNA]</scope>
    <source>
        <strain evidence="3">JU1422</strain>
    </source>
</reference>
<dbReference type="Gene3D" id="3.40.33.10">
    <property type="entry name" value="CAP"/>
    <property type="match status" value="1"/>
</dbReference>
<dbReference type="AlphaFoldDB" id="A0A2G5TW36"/>
<keyword evidence="3" id="KW-1185">Reference proteome</keyword>
<dbReference type="SUPFAM" id="SSF55797">
    <property type="entry name" value="PR-1-like"/>
    <property type="match status" value="1"/>
</dbReference>
<protein>
    <recommendedName>
        <fullName evidence="4">SCP domain-containing protein</fullName>
    </recommendedName>
</protein>
<organism evidence="2 3">
    <name type="scientific">Caenorhabditis nigoni</name>
    <dbReference type="NCBI Taxonomy" id="1611254"/>
    <lineage>
        <taxon>Eukaryota</taxon>
        <taxon>Metazoa</taxon>
        <taxon>Ecdysozoa</taxon>
        <taxon>Nematoda</taxon>
        <taxon>Chromadorea</taxon>
        <taxon>Rhabditida</taxon>
        <taxon>Rhabditina</taxon>
        <taxon>Rhabditomorpha</taxon>
        <taxon>Rhabditoidea</taxon>
        <taxon>Rhabditidae</taxon>
        <taxon>Peloderinae</taxon>
        <taxon>Caenorhabditis</taxon>
    </lineage>
</organism>
<evidence type="ECO:0000313" key="3">
    <source>
        <dbReference type="Proteomes" id="UP000230233"/>
    </source>
</evidence>
<feature type="signal peptide" evidence="1">
    <location>
        <begin position="1"/>
        <end position="20"/>
    </location>
</feature>
<evidence type="ECO:0000256" key="1">
    <source>
        <dbReference type="SAM" id="SignalP"/>
    </source>
</evidence>
<dbReference type="EMBL" id="PDUG01000004">
    <property type="protein sequence ID" value="PIC31507.1"/>
    <property type="molecule type" value="Genomic_DNA"/>
</dbReference>
<comment type="caution">
    <text evidence="2">The sequence shown here is derived from an EMBL/GenBank/DDBJ whole genome shotgun (WGS) entry which is preliminary data.</text>
</comment>
<evidence type="ECO:0008006" key="4">
    <source>
        <dbReference type="Google" id="ProtNLM"/>
    </source>
</evidence>
<proteinExistence type="predicted"/>
<sequence>MKTFIVFIIILATVCLHATGTKLVLTTKEEYLKEINELRRDAAKKYKIPNMYKLFWDDKLAEESLRDNYRGIWKTKRKTYRDSDPLTVDRDLNSDLAEDNRAALVEEYKKEEDLHELEVLTPGQQKIGCIEWYKEPYKTYSFLEPEGTGISWNIPQGKPGSDCAQGFENDDGLCSPEIKPTPTGHVTGTTLTRTTKEEYLKDLNELRRSTAKKYRIPNMYELFRDNAVAEEALVTNKDGFRETKRRTFPDSDPFTEVRNLDSDLAFDNRSALIDEFKNSDYMSELEVITPGQQRIGCVPWYQRQYYNDNSSVYYYTYCFLKPDGSGNSWDMKLGEPGSACAQGFENNDGLCSPGPPTTPMPEPTTPKPKIPHPKIVGPKPTAPPKASRLLSDFDSEPDQVFNIYTDGACYGEIGMTLILVFFMIF</sequence>
<accession>A0A2G5TW36</accession>
<dbReference type="InterPro" id="IPR035940">
    <property type="entry name" value="CAP_sf"/>
</dbReference>
<name>A0A2G5TW36_9PELO</name>
<keyword evidence="1" id="KW-0732">Signal</keyword>
<evidence type="ECO:0000313" key="2">
    <source>
        <dbReference type="EMBL" id="PIC31507.1"/>
    </source>
</evidence>
<feature type="chain" id="PRO_5013586282" description="SCP domain-containing protein" evidence="1">
    <location>
        <begin position="21"/>
        <end position="425"/>
    </location>
</feature>
<dbReference type="Proteomes" id="UP000230233">
    <property type="component" value="Chromosome IV"/>
</dbReference>
<gene>
    <name evidence="2" type="primary">Cnig_chr_IV.g12187</name>
    <name evidence="2" type="ORF">B9Z55_012187</name>
</gene>